<dbReference type="SUPFAM" id="SSF53335">
    <property type="entry name" value="S-adenosyl-L-methionine-dependent methyltransferases"/>
    <property type="match status" value="1"/>
</dbReference>
<dbReference type="PANTHER" id="PTHR43464">
    <property type="entry name" value="METHYLTRANSFERASE"/>
    <property type="match status" value="1"/>
</dbReference>
<reference evidence="2 3" key="1">
    <citation type="submission" date="2020-08" db="EMBL/GenBank/DDBJ databases">
        <title>Sequencing the genomes of 1000 actinobacteria strains.</title>
        <authorList>
            <person name="Klenk H.-P."/>
        </authorList>
    </citation>
    <scope>NUCLEOTIDE SEQUENCE [LARGE SCALE GENOMIC DNA]</scope>
    <source>
        <strain evidence="2 3">DSM 44551</strain>
    </source>
</reference>
<organism evidence="2 3">
    <name type="scientific">Nocardiopsis composta</name>
    <dbReference type="NCBI Taxonomy" id="157465"/>
    <lineage>
        <taxon>Bacteria</taxon>
        <taxon>Bacillati</taxon>
        <taxon>Actinomycetota</taxon>
        <taxon>Actinomycetes</taxon>
        <taxon>Streptosporangiales</taxon>
        <taxon>Nocardiopsidaceae</taxon>
        <taxon>Nocardiopsis</taxon>
    </lineage>
</organism>
<name>A0A7W8VFM5_9ACTN</name>
<keyword evidence="2" id="KW-0808">Transferase</keyword>
<dbReference type="AlphaFoldDB" id="A0A7W8VFM5"/>
<dbReference type="PANTHER" id="PTHR43464:SF83">
    <property type="entry name" value="MALONYL-[ACYL-CARRIER PROTEIN] O-METHYLTRANSFERASE"/>
    <property type="match status" value="1"/>
</dbReference>
<evidence type="ECO:0000313" key="3">
    <source>
        <dbReference type="Proteomes" id="UP000572635"/>
    </source>
</evidence>
<dbReference type="Pfam" id="PF08241">
    <property type="entry name" value="Methyltransf_11"/>
    <property type="match status" value="1"/>
</dbReference>
<comment type="caution">
    <text evidence="2">The sequence shown here is derived from an EMBL/GenBank/DDBJ whole genome shotgun (WGS) entry which is preliminary data.</text>
</comment>
<dbReference type="CDD" id="cd02440">
    <property type="entry name" value="AdoMet_MTases"/>
    <property type="match status" value="1"/>
</dbReference>
<dbReference type="GO" id="GO:0032259">
    <property type="term" value="P:methylation"/>
    <property type="evidence" value="ECO:0007669"/>
    <property type="project" value="UniProtKB-KW"/>
</dbReference>
<dbReference type="Gene3D" id="3.40.50.150">
    <property type="entry name" value="Vaccinia Virus protein VP39"/>
    <property type="match status" value="1"/>
</dbReference>
<keyword evidence="3" id="KW-1185">Reference proteome</keyword>
<dbReference type="RefSeq" id="WP_184395266.1">
    <property type="nucleotide sequence ID" value="NZ_BAAAJD010000096.1"/>
</dbReference>
<dbReference type="GO" id="GO:0008757">
    <property type="term" value="F:S-adenosylmethionine-dependent methyltransferase activity"/>
    <property type="evidence" value="ECO:0007669"/>
    <property type="project" value="InterPro"/>
</dbReference>
<keyword evidence="2" id="KW-0489">Methyltransferase</keyword>
<sequence>MIRFSDFDTRDYPTVDVATGYGRWADTYEQTVEDIMDLGLLDRLPRPDWPAVRRAADLGCGTGRTGAWLRSRGVGSVDGVDLTPEMLALAEEKGAHDRLLRADATDTGLKSGAYDLAIASLIDEHLPALGPLYAEASRLVRPGGSFVIAAFHPQFIISSGMPTHFTEATGESVAITTNVHLVSDHIKAGLGNGWSLTHMDEGVIDDAWIATKPKWERFRSVPISAVYVWENREGQEG</sequence>
<evidence type="ECO:0000259" key="1">
    <source>
        <dbReference type="Pfam" id="PF08241"/>
    </source>
</evidence>
<dbReference type="Proteomes" id="UP000572635">
    <property type="component" value="Unassembled WGS sequence"/>
</dbReference>
<gene>
    <name evidence="2" type="ORF">HDA36_004646</name>
</gene>
<evidence type="ECO:0000313" key="2">
    <source>
        <dbReference type="EMBL" id="MBB5434562.1"/>
    </source>
</evidence>
<accession>A0A7W8VFM5</accession>
<feature type="domain" description="Methyltransferase type 11" evidence="1">
    <location>
        <begin position="57"/>
        <end position="148"/>
    </location>
</feature>
<proteinExistence type="predicted"/>
<protein>
    <submittedName>
        <fullName evidence="2">SAM-dependent methyltransferase</fullName>
    </submittedName>
</protein>
<dbReference type="InterPro" id="IPR029063">
    <property type="entry name" value="SAM-dependent_MTases_sf"/>
</dbReference>
<dbReference type="EMBL" id="JACHDB010000001">
    <property type="protein sequence ID" value="MBB5434562.1"/>
    <property type="molecule type" value="Genomic_DNA"/>
</dbReference>
<dbReference type="InterPro" id="IPR013216">
    <property type="entry name" value="Methyltransf_11"/>
</dbReference>